<evidence type="ECO:0000313" key="10">
    <source>
        <dbReference type="Proteomes" id="UP000183569"/>
    </source>
</evidence>
<keyword evidence="3 6" id="KW-0731">Sigma factor</keyword>
<dbReference type="GO" id="GO:0006352">
    <property type="term" value="P:DNA-templated transcription initiation"/>
    <property type="evidence" value="ECO:0007669"/>
    <property type="project" value="InterPro"/>
</dbReference>
<dbReference type="Gene3D" id="1.10.1740.10">
    <property type="match status" value="1"/>
</dbReference>
<dbReference type="InterPro" id="IPR013324">
    <property type="entry name" value="RNA_pol_sigma_r3/r4-like"/>
</dbReference>
<dbReference type="InterPro" id="IPR036388">
    <property type="entry name" value="WH-like_DNA-bd_sf"/>
</dbReference>
<evidence type="ECO:0000256" key="5">
    <source>
        <dbReference type="ARBA" id="ARBA00023163"/>
    </source>
</evidence>
<evidence type="ECO:0000256" key="3">
    <source>
        <dbReference type="ARBA" id="ARBA00023082"/>
    </source>
</evidence>
<comment type="similarity">
    <text evidence="1 6">Belongs to the sigma-70 factor family. ECF subfamily.</text>
</comment>
<dbReference type="GO" id="GO:0016987">
    <property type="term" value="F:sigma factor activity"/>
    <property type="evidence" value="ECO:0007669"/>
    <property type="project" value="UniProtKB-KW"/>
</dbReference>
<evidence type="ECO:0000259" key="8">
    <source>
        <dbReference type="Pfam" id="PF08281"/>
    </source>
</evidence>
<reference evidence="9 10" key="1">
    <citation type="submission" date="2016-10" db="EMBL/GenBank/DDBJ databases">
        <authorList>
            <person name="Varghese N."/>
            <person name="Submissions S."/>
        </authorList>
    </citation>
    <scope>NUCLEOTIDE SEQUENCE [LARGE SCALE GENOMIC DNA]</scope>
    <source>
        <strain evidence="9 10">CGMCC 1.12102</strain>
    </source>
</reference>
<feature type="domain" description="RNA polymerase sigma factor 70 region 4 type 2" evidence="8">
    <location>
        <begin position="125"/>
        <end position="173"/>
    </location>
</feature>
<comment type="caution">
    <text evidence="9">The sequence shown here is derived from an EMBL/GenBank/DDBJ whole genome shotgun (WGS) entry which is preliminary data.</text>
</comment>
<dbReference type="GO" id="GO:0003677">
    <property type="term" value="F:DNA binding"/>
    <property type="evidence" value="ECO:0007669"/>
    <property type="project" value="UniProtKB-KW"/>
</dbReference>
<keyword evidence="4 6" id="KW-0238">DNA-binding</keyword>
<dbReference type="PANTHER" id="PTHR43133:SF8">
    <property type="entry name" value="RNA POLYMERASE SIGMA FACTOR HI_1459-RELATED"/>
    <property type="match status" value="1"/>
</dbReference>
<keyword evidence="2 6" id="KW-0805">Transcription regulation</keyword>
<dbReference type="PANTHER" id="PTHR43133">
    <property type="entry name" value="RNA POLYMERASE ECF-TYPE SIGMA FACTO"/>
    <property type="match status" value="1"/>
</dbReference>
<dbReference type="SUPFAM" id="SSF88659">
    <property type="entry name" value="Sigma3 and sigma4 domains of RNA polymerase sigma factors"/>
    <property type="match status" value="1"/>
</dbReference>
<accession>A0A1G4YEX3</accession>
<dbReference type="RefSeq" id="WP_017458104.1">
    <property type="nucleotide sequence ID" value="NZ_FMUI01000006.1"/>
</dbReference>
<dbReference type="InterPro" id="IPR007627">
    <property type="entry name" value="RNA_pol_sigma70_r2"/>
</dbReference>
<dbReference type="EMBL" id="FMUI01000006">
    <property type="protein sequence ID" value="SCX51288.1"/>
    <property type="molecule type" value="Genomic_DNA"/>
</dbReference>
<dbReference type="InterPro" id="IPR000838">
    <property type="entry name" value="RNA_pol_sigma70_ECF_CS"/>
</dbReference>
<dbReference type="InterPro" id="IPR039425">
    <property type="entry name" value="RNA_pol_sigma-70-like"/>
</dbReference>
<evidence type="ECO:0000256" key="1">
    <source>
        <dbReference type="ARBA" id="ARBA00010641"/>
    </source>
</evidence>
<dbReference type="Pfam" id="PF04542">
    <property type="entry name" value="Sigma70_r2"/>
    <property type="match status" value="1"/>
</dbReference>
<name>A0A1G4YEX3_9ENTR</name>
<dbReference type="InterPro" id="IPR013325">
    <property type="entry name" value="RNA_pol_sigma_r2"/>
</dbReference>
<dbReference type="Pfam" id="PF08281">
    <property type="entry name" value="Sigma70_r4_2"/>
    <property type="match status" value="1"/>
</dbReference>
<evidence type="ECO:0000313" key="9">
    <source>
        <dbReference type="EMBL" id="SCX51288.1"/>
    </source>
</evidence>
<evidence type="ECO:0000256" key="6">
    <source>
        <dbReference type="RuleBase" id="RU000716"/>
    </source>
</evidence>
<feature type="domain" description="RNA polymerase sigma-70 region 2" evidence="7">
    <location>
        <begin position="27"/>
        <end position="87"/>
    </location>
</feature>
<dbReference type="PROSITE" id="PS01063">
    <property type="entry name" value="SIGMA70_ECF"/>
    <property type="match status" value="1"/>
</dbReference>
<dbReference type="InterPro" id="IPR013249">
    <property type="entry name" value="RNA_pol_sigma70_r4_t2"/>
</dbReference>
<dbReference type="Gene3D" id="1.10.10.10">
    <property type="entry name" value="Winged helix-like DNA-binding domain superfamily/Winged helix DNA-binding domain"/>
    <property type="match status" value="1"/>
</dbReference>
<dbReference type="SUPFAM" id="SSF88946">
    <property type="entry name" value="Sigma2 domain of RNA polymerase sigma factors"/>
    <property type="match status" value="1"/>
</dbReference>
<dbReference type="Proteomes" id="UP000183569">
    <property type="component" value="Unassembled WGS sequence"/>
</dbReference>
<evidence type="ECO:0000256" key="2">
    <source>
        <dbReference type="ARBA" id="ARBA00023015"/>
    </source>
</evidence>
<sequence>MGKLPISVNNESMYKSAFDIDGLVANTSTRLKKFISRRVYNQSDVDDLVQMTYLEAFRNQHKFIGASSKETWLFGIASNLVRNHFKKTFSKPEMVALDDVNFLISDQIFNPDYINEHKIQLSETIAMVDKLPLKMQSVIYHIMDSDTSYHDAAEQLGIPIGTIRSRLSRVRKILKNNQEEG</sequence>
<dbReference type="AlphaFoldDB" id="A0A1G4YEX3"/>
<evidence type="ECO:0000259" key="7">
    <source>
        <dbReference type="Pfam" id="PF04542"/>
    </source>
</evidence>
<dbReference type="InterPro" id="IPR014284">
    <property type="entry name" value="RNA_pol_sigma-70_dom"/>
</dbReference>
<dbReference type="GeneID" id="23843993"/>
<dbReference type="NCBIfam" id="TIGR02937">
    <property type="entry name" value="sigma70-ECF"/>
    <property type="match status" value="1"/>
</dbReference>
<evidence type="ECO:0000256" key="4">
    <source>
        <dbReference type="ARBA" id="ARBA00023125"/>
    </source>
</evidence>
<keyword evidence="5 6" id="KW-0804">Transcription</keyword>
<protein>
    <recommendedName>
        <fullName evidence="6">RNA polymerase sigma factor</fullName>
    </recommendedName>
</protein>
<gene>
    <name evidence="9" type="ORF">SAMN02927897_02431</name>
</gene>
<organism evidence="9 10">
    <name type="scientific">Kosakonia sacchari</name>
    <dbReference type="NCBI Taxonomy" id="1158459"/>
    <lineage>
        <taxon>Bacteria</taxon>
        <taxon>Pseudomonadati</taxon>
        <taxon>Pseudomonadota</taxon>
        <taxon>Gammaproteobacteria</taxon>
        <taxon>Enterobacterales</taxon>
        <taxon>Enterobacteriaceae</taxon>
        <taxon>Kosakonia</taxon>
    </lineage>
</organism>
<proteinExistence type="inferred from homology"/>